<accession>A0A8S1GP87</accession>
<comment type="caution">
    <text evidence="1">The sequence shown here is derived from an EMBL/GenBank/DDBJ whole genome shotgun (WGS) entry which is preliminary data.</text>
</comment>
<evidence type="ECO:0000313" key="1">
    <source>
        <dbReference type="EMBL" id="CAD6185069.1"/>
    </source>
</evidence>
<keyword evidence="2" id="KW-1185">Reference proteome</keyword>
<dbReference type="Proteomes" id="UP000835052">
    <property type="component" value="Unassembled WGS sequence"/>
</dbReference>
<sequence length="163" mass="18348">MSLANCYKQAELTWGKRAEAHDKSLKCHSSYSGQFHQRFAMSRSQDGGCGGKEGRQAIALRFSVIVLNSGPFHRRNEMSYQERKGQGKSLNWSTPIRLSVIVPNSGQCHNRTGVDQFLRVEGKKAARPRPIRFVVIVPSMDNGNEQSVWATQMEGEETHNILE</sequence>
<protein>
    <submittedName>
        <fullName evidence="1">Uncharacterized protein</fullName>
    </submittedName>
</protein>
<reference evidence="1" key="1">
    <citation type="submission" date="2020-10" db="EMBL/GenBank/DDBJ databases">
        <authorList>
            <person name="Kikuchi T."/>
        </authorList>
    </citation>
    <scope>NUCLEOTIDE SEQUENCE</scope>
    <source>
        <strain evidence="1">NKZ352</strain>
    </source>
</reference>
<dbReference type="EMBL" id="CAJGYM010000002">
    <property type="protein sequence ID" value="CAD6185069.1"/>
    <property type="molecule type" value="Genomic_DNA"/>
</dbReference>
<name>A0A8S1GP87_9PELO</name>
<evidence type="ECO:0000313" key="2">
    <source>
        <dbReference type="Proteomes" id="UP000835052"/>
    </source>
</evidence>
<proteinExistence type="predicted"/>
<gene>
    <name evidence="1" type="ORF">CAUJ_LOCUS988</name>
</gene>
<dbReference type="AlphaFoldDB" id="A0A8S1GP87"/>
<organism evidence="1 2">
    <name type="scientific">Caenorhabditis auriculariae</name>
    <dbReference type="NCBI Taxonomy" id="2777116"/>
    <lineage>
        <taxon>Eukaryota</taxon>
        <taxon>Metazoa</taxon>
        <taxon>Ecdysozoa</taxon>
        <taxon>Nematoda</taxon>
        <taxon>Chromadorea</taxon>
        <taxon>Rhabditida</taxon>
        <taxon>Rhabditina</taxon>
        <taxon>Rhabditomorpha</taxon>
        <taxon>Rhabditoidea</taxon>
        <taxon>Rhabditidae</taxon>
        <taxon>Peloderinae</taxon>
        <taxon>Caenorhabditis</taxon>
    </lineage>
</organism>